<dbReference type="GO" id="GO:0051301">
    <property type="term" value="P:cell division"/>
    <property type="evidence" value="ECO:0007669"/>
    <property type="project" value="UniProtKB-KW"/>
</dbReference>
<dbReference type="KEGG" id="erl:AOC36_04280"/>
<dbReference type="InterPro" id="IPR011229">
    <property type="entry name" value="Cell_cycle_GpsB"/>
</dbReference>
<dbReference type="RefSeq" id="WP_067631766.1">
    <property type="nucleotide sequence ID" value="NZ_CP013213.1"/>
</dbReference>
<name>A0A0X8GZF9_9FIRM</name>
<dbReference type="Proteomes" id="UP000063781">
    <property type="component" value="Chromosome"/>
</dbReference>
<dbReference type="InterPro" id="IPR007793">
    <property type="entry name" value="DivIVA_fam"/>
</dbReference>
<dbReference type="Pfam" id="PF05103">
    <property type="entry name" value="DivIVA"/>
    <property type="match status" value="1"/>
</dbReference>
<keyword evidence="2" id="KW-0963">Cytoplasm</keyword>
<keyword evidence="4" id="KW-0133">Cell shape</keyword>
<evidence type="ECO:0000256" key="1">
    <source>
        <dbReference type="ARBA" id="ARBA00004496"/>
    </source>
</evidence>
<evidence type="ECO:0000256" key="6">
    <source>
        <dbReference type="ARBA" id="ARBA00023306"/>
    </source>
</evidence>
<evidence type="ECO:0000313" key="8">
    <source>
        <dbReference type="EMBL" id="AMC93215.1"/>
    </source>
</evidence>
<dbReference type="EMBL" id="CP013213">
    <property type="protein sequence ID" value="AMC93215.1"/>
    <property type="molecule type" value="Genomic_DNA"/>
</dbReference>
<evidence type="ECO:0000313" key="9">
    <source>
        <dbReference type="Proteomes" id="UP000063781"/>
    </source>
</evidence>
<proteinExistence type="predicted"/>
<evidence type="ECO:0000256" key="7">
    <source>
        <dbReference type="SAM" id="Coils"/>
    </source>
</evidence>
<feature type="coiled-coil region" evidence="7">
    <location>
        <begin position="38"/>
        <end position="72"/>
    </location>
</feature>
<dbReference type="InterPro" id="IPR019933">
    <property type="entry name" value="DivIVA_domain"/>
</dbReference>
<dbReference type="GO" id="GO:0008360">
    <property type="term" value="P:regulation of cell shape"/>
    <property type="evidence" value="ECO:0007669"/>
    <property type="project" value="UniProtKB-KW"/>
</dbReference>
<protein>
    <submittedName>
        <fullName evidence="8">Cell division protein</fullName>
    </submittedName>
</protein>
<dbReference type="AlphaFoldDB" id="A0A0X8GZF9"/>
<dbReference type="STRING" id="1514105.AOC36_04280"/>
<organism evidence="8 9">
    <name type="scientific">Erysipelothrix larvae</name>
    <dbReference type="NCBI Taxonomy" id="1514105"/>
    <lineage>
        <taxon>Bacteria</taxon>
        <taxon>Bacillati</taxon>
        <taxon>Bacillota</taxon>
        <taxon>Erysipelotrichia</taxon>
        <taxon>Erysipelotrichales</taxon>
        <taxon>Erysipelotrichaceae</taxon>
        <taxon>Erysipelothrix</taxon>
    </lineage>
</organism>
<evidence type="ECO:0000256" key="2">
    <source>
        <dbReference type="ARBA" id="ARBA00022490"/>
    </source>
</evidence>
<comment type="subcellular location">
    <subcellularLocation>
        <location evidence="1">Cytoplasm</location>
    </subcellularLocation>
</comment>
<dbReference type="Gene3D" id="6.10.250.660">
    <property type="match status" value="1"/>
</dbReference>
<evidence type="ECO:0000256" key="4">
    <source>
        <dbReference type="ARBA" id="ARBA00022960"/>
    </source>
</evidence>
<evidence type="ECO:0000256" key="3">
    <source>
        <dbReference type="ARBA" id="ARBA00022618"/>
    </source>
</evidence>
<dbReference type="PIRSF" id="PIRSF029938">
    <property type="entry name" value="UCP029938"/>
    <property type="match status" value="1"/>
</dbReference>
<reference evidence="8 9" key="1">
    <citation type="submission" date="2015-10" db="EMBL/GenBank/DDBJ databases">
        <title>Erysipelothrix larvae sp. LV19 isolated from the larval gut of the rhinoceros beetle, Trypoxylus dichotomus.</title>
        <authorList>
            <person name="Lim S."/>
            <person name="Kim B.-C."/>
        </authorList>
    </citation>
    <scope>NUCLEOTIDE SEQUENCE [LARGE SCALE GENOMIC DNA]</scope>
    <source>
        <strain evidence="8 9">LV19</strain>
    </source>
</reference>
<keyword evidence="5 7" id="KW-0175">Coiled coil</keyword>
<accession>A0A0X8GZF9</accession>
<sequence length="103" mass="12221">MAQKLTVDMILNKEFHIDFKGYNAQEVDAFLDDVMKDYEAFQEIIAEQKTLLDRYEETLSNQKRMILEYEGKHRAVKDVQPTVSYVDLLKRVTKLEDEVFNNK</sequence>
<evidence type="ECO:0000256" key="5">
    <source>
        <dbReference type="ARBA" id="ARBA00023054"/>
    </source>
</evidence>
<keyword evidence="6" id="KW-0131">Cell cycle</keyword>
<gene>
    <name evidence="8" type="ORF">AOC36_04280</name>
</gene>
<keyword evidence="9" id="KW-1185">Reference proteome</keyword>
<dbReference type="GO" id="GO:0005737">
    <property type="term" value="C:cytoplasm"/>
    <property type="evidence" value="ECO:0007669"/>
    <property type="project" value="UniProtKB-SubCell"/>
</dbReference>
<dbReference type="OrthoDB" id="9815492at2"/>
<keyword evidence="3 8" id="KW-0132">Cell division</keyword>
<dbReference type="NCBIfam" id="TIGR03544">
    <property type="entry name" value="DivI1A_domain"/>
    <property type="match status" value="1"/>
</dbReference>